<dbReference type="InterPro" id="IPR000626">
    <property type="entry name" value="Ubiquitin-like_dom"/>
</dbReference>
<dbReference type="EMBL" id="JAAAXW010000049">
    <property type="protein sequence ID" value="KAF9546954.1"/>
    <property type="molecule type" value="Genomic_DNA"/>
</dbReference>
<dbReference type="Pfam" id="PF00240">
    <property type="entry name" value="ubiquitin"/>
    <property type="match status" value="1"/>
</dbReference>
<dbReference type="CDD" id="cd17039">
    <property type="entry name" value="Ubl_ubiquitin_like"/>
    <property type="match status" value="1"/>
</dbReference>
<dbReference type="InterPro" id="IPR029071">
    <property type="entry name" value="Ubiquitin-like_domsf"/>
</dbReference>
<evidence type="ECO:0000256" key="1">
    <source>
        <dbReference type="SAM" id="MobiDB-lite"/>
    </source>
</evidence>
<feature type="region of interest" description="Disordered" evidence="1">
    <location>
        <begin position="338"/>
        <end position="358"/>
    </location>
</feature>
<comment type="caution">
    <text evidence="3">The sequence shown here is derived from an EMBL/GenBank/DDBJ whole genome shotgun (WGS) entry which is preliminary data.</text>
</comment>
<feature type="compositionally biased region" description="Basic and acidic residues" evidence="1">
    <location>
        <begin position="1161"/>
        <end position="1175"/>
    </location>
</feature>
<feature type="region of interest" description="Disordered" evidence="1">
    <location>
        <begin position="1030"/>
        <end position="1076"/>
    </location>
</feature>
<dbReference type="GO" id="GO:0031593">
    <property type="term" value="F:polyubiquitin modification-dependent protein binding"/>
    <property type="evidence" value="ECO:0007669"/>
    <property type="project" value="TreeGrafter"/>
</dbReference>
<dbReference type="GO" id="GO:0071818">
    <property type="term" value="C:BAT3 complex"/>
    <property type="evidence" value="ECO:0007669"/>
    <property type="project" value="TreeGrafter"/>
</dbReference>
<feature type="compositionally biased region" description="Low complexity" evidence="1">
    <location>
        <begin position="1124"/>
        <end position="1160"/>
    </location>
</feature>
<dbReference type="SUPFAM" id="SSF51735">
    <property type="entry name" value="NAD(P)-binding Rossmann-fold domains"/>
    <property type="match status" value="1"/>
</dbReference>
<dbReference type="SMART" id="SM00213">
    <property type="entry name" value="UBQ"/>
    <property type="match status" value="1"/>
</dbReference>
<evidence type="ECO:0000313" key="4">
    <source>
        <dbReference type="Proteomes" id="UP000723463"/>
    </source>
</evidence>
<sequence>MTDPSPSGPISLNVRTLEGQTHSIDIPLSQTVLQLKDHLATLLSVPSPRQRLIFRGRVMADDKPLTEYYAPQARQTARRTGSATGSGPLRFDTRDYQLSIIGVDDGPLDQQIMQALGGLGGAHGLDMDLDGGSTLIQIAGEPSLLRSLLGANGGHFVQLGGAGPGTAEAFEQARALRSRMVSHGHVPLGASLPPLETIEAELTRVATQLRNVQTILSHPVDQLEGIELEPLDVPPLEAVDRNVDGDSTDIVRMGGILTQLSETSRAMANQLQSLSDQYNNTLGSSDHANLQRVSHRAARAMYRLASVQNTVFPMLANAAFVGTAPGSVSYRYQPQPPAATSVAATPQPVAGERSPSQQGRIIQGIPFPAFIRGAGASPVTMGMIPSIMAHARASAQSVNAAMAAAAAAAGAPGANSTTPASTAPATATPATTSTTPTTPATPAVPRTATAQRTVPAASVPVPQPGAGPIGQMVLGPNGSLSYTIQAPVRLATRSAGRLPTYAAAAAAAANPFALNSNQGMPTRFMIPADFAGAGFLDFWRNLSGQATTPASTTPSASASTSGSASTRAGTASGPIQPEVSSNASSSSRRRERPEDFSQDGTDRAASRRRLATQVSQMNSSLLELEDRLQHELGHILERSGLGLGLELGLGSGPGSGSAALSIPAQSSRSNASNSNNTNANISSTSLPLARTQPSTRPTTTRSSSNDARRTSGAIESSSPVSSPSPSSPSVPSLSSQTSSSNASSSAASSAYNLGRIGVFISAILRMVDQPREDGSPRTLADVICNDPESSSTPLHDLVRNIAESITVRETRSIVEGHPAPIRNIHPILNSFIRERALSGQQLTESNLELVAVMFAHGIMNAVHVEDILETLSPPVSIQISSADIRRISLDVLREHFRRLIYLVVAAPAGRESPTFARDVILWIRDVVGAWRVSFYGLFSERDQPEAQRIATHVVGSAIHDNGRRWVELSNRATNTLVNVLCANIVPRRRGEEQAGGLVGGAWPLMATGPRQNNAPRSSVCRAPSLLGSTAHPVPMGPIVPSVSSNDRGSAGGSFSRSLLSNSTTGAQITPSQVSSAEVETLSSNLARRIGEMMSPLGVNTTALESLYGSSIREAIRAELTNMRTSTTSTSTTVPSTSSSSSAPASTTVPSSSNSSETTTAKTEKPDAPDLRTRIEDAEDEDMVADSGFGKEIVEDLHQPGGYALYSTCLTKETVEKYQTRDLIRLRAIQVDVINRDNANRLRAQVETGCPHSVYAVLNNVGMFTGVYFGGIFDVSTEGSFQKVMDVNYIGIVRISKAMAARSNATEFSGYRASNTPPSPCSTPSESKCHPGRMTSRYSNPRLPICCWPPTPRCS</sequence>
<feature type="region of interest" description="Disordered" evidence="1">
    <location>
        <begin position="411"/>
        <end position="465"/>
    </location>
</feature>
<reference evidence="3" key="1">
    <citation type="journal article" date="2020" name="Fungal Divers.">
        <title>Resolving the Mortierellaceae phylogeny through synthesis of multi-gene phylogenetics and phylogenomics.</title>
        <authorList>
            <person name="Vandepol N."/>
            <person name="Liber J."/>
            <person name="Desiro A."/>
            <person name="Na H."/>
            <person name="Kennedy M."/>
            <person name="Barry K."/>
            <person name="Grigoriev I.V."/>
            <person name="Miller A.N."/>
            <person name="O'Donnell K."/>
            <person name="Stajich J.E."/>
            <person name="Bonito G."/>
        </authorList>
    </citation>
    <scope>NUCLEOTIDE SEQUENCE</scope>
    <source>
        <strain evidence="3">NRRL 2591</strain>
    </source>
</reference>
<dbReference type="Proteomes" id="UP000723463">
    <property type="component" value="Unassembled WGS sequence"/>
</dbReference>
<dbReference type="PANTHER" id="PTHR15204">
    <property type="entry name" value="LARGE PROLINE-RICH PROTEIN BAG6"/>
    <property type="match status" value="1"/>
</dbReference>
<evidence type="ECO:0000313" key="3">
    <source>
        <dbReference type="EMBL" id="KAF9546954.1"/>
    </source>
</evidence>
<dbReference type="SUPFAM" id="SSF54236">
    <property type="entry name" value="Ubiquitin-like"/>
    <property type="match status" value="1"/>
</dbReference>
<feature type="domain" description="Ubiquitin-like" evidence="2">
    <location>
        <begin position="10"/>
        <end position="68"/>
    </location>
</feature>
<dbReference type="InterPro" id="IPR002347">
    <property type="entry name" value="SDR_fam"/>
</dbReference>
<feature type="region of interest" description="Disordered" evidence="1">
    <location>
        <begin position="652"/>
        <end position="747"/>
    </location>
</feature>
<proteinExistence type="predicted"/>
<dbReference type="PANTHER" id="PTHR15204:SF0">
    <property type="entry name" value="LARGE PROLINE-RICH PROTEIN BAG6"/>
    <property type="match status" value="1"/>
</dbReference>
<feature type="compositionally biased region" description="Low complexity" evidence="1">
    <location>
        <begin position="546"/>
        <end position="586"/>
    </location>
</feature>
<dbReference type="GO" id="GO:0051787">
    <property type="term" value="F:misfolded protein binding"/>
    <property type="evidence" value="ECO:0007669"/>
    <property type="project" value="TreeGrafter"/>
</dbReference>
<name>A0A9P6FCF1_9FUNG</name>
<dbReference type="Gene3D" id="3.40.50.720">
    <property type="entry name" value="NAD(P)-binding Rossmann-like Domain"/>
    <property type="match status" value="1"/>
</dbReference>
<feature type="compositionally biased region" description="Low complexity" evidence="1">
    <location>
        <begin position="711"/>
        <end position="747"/>
    </location>
</feature>
<feature type="compositionally biased region" description="Polar residues" evidence="1">
    <location>
        <begin position="1041"/>
        <end position="1076"/>
    </location>
</feature>
<dbReference type="Pfam" id="PF00106">
    <property type="entry name" value="adh_short"/>
    <property type="match status" value="1"/>
</dbReference>
<dbReference type="Gene3D" id="3.10.20.90">
    <property type="entry name" value="Phosphatidylinositol 3-kinase Catalytic Subunit, Chain A, domain 1"/>
    <property type="match status" value="1"/>
</dbReference>
<feature type="region of interest" description="Disordered" evidence="1">
    <location>
        <begin position="546"/>
        <end position="612"/>
    </location>
</feature>
<dbReference type="InterPro" id="IPR036291">
    <property type="entry name" value="NAD(P)-bd_dom_sf"/>
</dbReference>
<accession>A0A9P6FCF1</accession>
<keyword evidence="4" id="KW-1185">Reference proteome</keyword>
<organism evidence="3 4">
    <name type="scientific">Mortierella hygrophila</name>
    <dbReference type="NCBI Taxonomy" id="979708"/>
    <lineage>
        <taxon>Eukaryota</taxon>
        <taxon>Fungi</taxon>
        <taxon>Fungi incertae sedis</taxon>
        <taxon>Mucoromycota</taxon>
        <taxon>Mortierellomycotina</taxon>
        <taxon>Mortierellomycetes</taxon>
        <taxon>Mortierellales</taxon>
        <taxon>Mortierellaceae</taxon>
        <taxon>Mortierella</taxon>
    </lineage>
</organism>
<feature type="region of interest" description="Disordered" evidence="1">
    <location>
        <begin position="1119"/>
        <end position="1181"/>
    </location>
</feature>
<gene>
    <name evidence="3" type="ORF">EC957_009119</name>
</gene>
<feature type="compositionally biased region" description="Low complexity" evidence="1">
    <location>
        <begin position="656"/>
        <end position="685"/>
    </location>
</feature>
<dbReference type="PROSITE" id="PS50053">
    <property type="entry name" value="UBIQUITIN_2"/>
    <property type="match status" value="1"/>
</dbReference>
<feature type="region of interest" description="Disordered" evidence="1">
    <location>
        <begin position="1308"/>
        <end position="1333"/>
    </location>
</feature>
<dbReference type="GO" id="GO:0036503">
    <property type="term" value="P:ERAD pathway"/>
    <property type="evidence" value="ECO:0007669"/>
    <property type="project" value="TreeGrafter"/>
</dbReference>
<evidence type="ECO:0000259" key="2">
    <source>
        <dbReference type="PROSITE" id="PS50053"/>
    </source>
</evidence>
<feature type="compositionally biased region" description="Basic and acidic residues" evidence="1">
    <location>
        <begin position="591"/>
        <end position="605"/>
    </location>
</feature>
<protein>
    <recommendedName>
        <fullName evidence="2">Ubiquitin-like domain-containing protein</fullName>
    </recommendedName>
</protein>
<feature type="compositionally biased region" description="Low complexity" evidence="1">
    <location>
        <begin position="693"/>
        <end position="704"/>
    </location>
</feature>
<feature type="compositionally biased region" description="Low complexity" evidence="1">
    <location>
        <begin position="411"/>
        <end position="450"/>
    </location>
</feature>